<dbReference type="AlphaFoldDB" id="A0A0H5QI73"/>
<feature type="domain" description="DM10" evidence="7">
    <location>
        <begin position="168"/>
        <end position="304"/>
    </location>
</feature>
<evidence type="ECO:0000256" key="1">
    <source>
        <dbReference type="ARBA" id="ARBA00004138"/>
    </source>
</evidence>
<feature type="non-terminal residue" evidence="8">
    <location>
        <position position="1"/>
    </location>
</feature>
<dbReference type="Pfam" id="PF06565">
    <property type="entry name" value="DM10_dom"/>
    <property type="match status" value="3"/>
</dbReference>
<evidence type="ECO:0000256" key="3">
    <source>
        <dbReference type="ARBA" id="ARBA00022490"/>
    </source>
</evidence>
<evidence type="ECO:0000256" key="6">
    <source>
        <dbReference type="ARBA" id="ARBA00023273"/>
    </source>
</evidence>
<feature type="non-terminal residue" evidence="8">
    <location>
        <position position="419"/>
    </location>
</feature>
<name>A0A0H5QI73_9EUKA</name>
<proteinExistence type="predicted"/>
<dbReference type="PROSITE" id="PS51336">
    <property type="entry name" value="DM10"/>
    <property type="match status" value="3"/>
</dbReference>
<dbReference type="InterPro" id="IPR040193">
    <property type="entry name" value="EFHC1/EFHC2/EFHB"/>
</dbReference>
<dbReference type="InterPro" id="IPR006602">
    <property type="entry name" value="DM10_dom"/>
</dbReference>
<protein>
    <recommendedName>
        <fullName evidence="7">DM10 domain-containing protein</fullName>
    </recommendedName>
</protein>
<dbReference type="Gene3D" id="2.30.29.170">
    <property type="match status" value="3"/>
</dbReference>
<evidence type="ECO:0000256" key="2">
    <source>
        <dbReference type="ARBA" id="ARBA00004245"/>
    </source>
</evidence>
<keyword evidence="3" id="KW-0963">Cytoplasm</keyword>
<dbReference type="PANTHER" id="PTHR12086">
    <property type="entry name" value="EF-HAND DOMAIN C-TERMINAL CONTAINING PROTEIN"/>
    <property type="match status" value="1"/>
</dbReference>
<dbReference type="SMART" id="SM00676">
    <property type="entry name" value="DM10"/>
    <property type="match status" value="1"/>
</dbReference>
<evidence type="ECO:0000313" key="8">
    <source>
        <dbReference type="EMBL" id="CRZ01698.1"/>
    </source>
</evidence>
<keyword evidence="5" id="KW-0206">Cytoskeleton</keyword>
<evidence type="ECO:0000256" key="5">
    <source>
        <dbReference type="ARBA" id="ARBA00023212"/>
    </source>
</evidence>
<keyword evidence="6" id="KW-0966">Cell projection</keyword>
<evidence type="ECO:0000256" key="4">
    <source>
        <dbReference type="ARBA" id="ARBA00022737"/>
    </source>
</evidence>
<accession>A0A0H5QI73</accession>
<keyword evidence="4" id="KW-0677">Repeat</keyword>
<comment type="subcellular location">
    <subcellularLocation>
        <location evidence="1">Cell projection</location>
        <location evidence="1">Cilium</location>
    </subcellularLocation>
    <subcellularLocation>
        <location evidence="2">Cytoplasm</location>
        <location evidence="2">Cytoskeleton</location>
    </subcellularLocation>
</comment>
<reference evidence="8" key="1">
    <citation type="submission" date="2015-04" db="EMBL/GenBank/DDBJ databases">
        <title>The genome sequence of the plant pathogenic Rhizarian Plasmodiophora brassicae reveals insights in its biotrophic life cycle and the origin of chitin synthesis.</title>
        <authorList>
            <person name="Schwelm A."/>
            <person name="Fogelqvist J."/>
            <person name="Knaust A."/>
            <person name="Julke S."/>
            <person name="Lilja T."/>
            <person name="Dhandapani V."/>
            <person name="Bonilla-Rosso G."/>
            <person name="Karlsson M."/>
            <person name="Shevchenko A."/>
            <person name="Choi S.R."/>
            <person name="Kim H.G."/>
            <person name="Park J.Y."/>
            <person name="Lim Y.P."/>
            <person name="Ludwig-Muller J."/>
            <person name="Dixelius C."/>
        </authorList>
    </citation>
    <scope>NUCLEOTIDE SEQUENCE</scope>
    <source>
        <tissue evidence="8">Potato root galls</tissue>
    </source>
</reference>
<dbReference type="GO" id="GO:0005929">
    <property type="term" value="C:cilium"/>
    <property type="evidence" value="ECO:0007669"/>
    <property type="project" value="UniProtKB-SubCell"/>
</dbReference>
<feature type="domain" description="DM10" evidence="7">
    <location>
        <begin position="13"/>
        <end position="115"/>
    </location>
</feature>
<feature type="domain" description="DM10" evidence="7">
    <location>
        <begin position="332"/>
        <end position="419"/>
    </location>
</feature>
<dbReference type="GO" id="GO:0005856">
    <property type="term" value="C:cytoskeleton"/>
    <property type="evidence" value="ECO:0007669"/>
    <property type="project" value="UniProtKB-SubCell"/>
</dbReference>
<evidence type="ECO:0000259" key="7">
    <source>
        <dbReference type="PROSITE" id="PS51336"/>
    </source>
</evidence>
<dbReference type="EMBL" id="HACM01001256">
    <property type="protein sequence ID" value="CRZ01698.1"/>
    <property type="molecule type" value="Transcribed_RNA"/>
</dbReference>
<organism evidence="8">
    <name type="scientific">Spongospora subterranea</name>
    <dbReference type="NCBI Taxonomy" id="70186"/>
    <lineage>
        <taxon>Eukaryota</taxon>
        <taxon>Sar</taxon>
        <taxon>Rhizaria</taxon>
        <taxon>Endomyxa</taxon>
        <taxon>Phytomyxea</taxon>
        <taxon>Plasmodiophorida</taxon>
        <taxon>Plasmodiophoridae</taxon>
        <taxon>Spongospora</taxon>
    </lineage>
</organism>
<sequence length="419" mass="48302">SHLRLKPTWIENADQVARFFAYQVGHRFLRKFALYFYLEDGSMSMGEIPDQLQLNCGRPHRQVTFLRRHRVNLPGSNRYYELRDFAVSKTVNLYARAFRLYDCDQFTRTLFVEKLGVILLPREAIPDEEVGEPVADTHHGRRADGVGSGNGCPTGNSLKAARKFLEDDGSVLRFWVRPDPIGDSLVWERESGLVQSIARSTDQHPLCVLRYFTCDDTMEVVLDKQQRLLGEDFCRTVVSRRRWPKDQRSTSSSLTDFASENQDVNSSFIRSEDLSPGKILIAFGRRFLIIRADPFTARKLHLTHEVKEISTEIDHSRSEKQTENRRRLSVAPGLVLRFLAELESNRNATDSRFIIEYRSDDESVTIYEKKSKSGSAAKKFLERTVEHKGDEFRLEDLRVGRTCVINKFRFVVVEEDVAA</sequence>